<evidence type="ECO:0000256" key="7">
    <source>
        <dbReference type="HAMAP-Rule" id="MF_00227"/>
    </source>
</evidence>
<dbReference type="NCBIfam" id="TIGR00188">
    <property type="entry name" value="rnpA"/>
    <property type="match status" value="1"/>
</dbReference>
<comment type="similarity">
    <text evidence="7">Belongs to the RnpA family.</text>
</comment>
<dbReference type="InterPro" id="IPR020568">
    <property type="entry name" value="Ribosomal_Su5_D2-typ_SF"/>
</dbReference>
<keyword evidence="5 7" id="KW-0378">Hydrolase</keyword>
<evidence type="ECO:0000313" key="10">
    <source>
        <dbReference type="Proteomes" id="UP001310386"/>
    </source>
</evidence>
<evidence type="ECO:0000256" key="1">
    <source>
        <dbReference type="ARBA" id="ARBA00002663"/>
    </source>
</evidence>
<dbReference type="SUPFAM" id="SSF54211">
    <property type="entry name" value="Ribosomal protein S5 domain 2-like"/>
    <property type="match status" value="1"/>
</dbReference>
<dbReference type="Proteomes" id="UP001310386">
    <property type="component" value="Unassembled WGS sequence"/>
</dbReference>
<dbReference type="HAMAP" id="MF_00227">
    <property type="entry name" value="RNase_P"/>
    <property type="match status" value="1"/>
</dbReference>
<keyword evidence="3 7" id="KW-0540">Nuclease</keyword>
<evidence type="ECO:0000256" key="5">
    <source>
        <dbReference type="ARBA" id="ARBA00022801"/>
    </source>
</evidence>
<protein>
    <recommendedName>
        <fullName evidence="7 8">Ribonuclease P protein component</fullName>
        <shortName evidence="7">RNase P protein</shortName>
        <shortName evidence="7">RNaseP protein</shortName>
        <ecNumber evidence="7 8">3.1.26.5</ecNumber>
    </recommendedName>
    <alternativeName>
        <fullName evidence="7">Protein C5</fullName>
    </alternativeName>
</protein>
<evidence type="ECO:0000256" key="6">
    <source>
        <dbReference type="ARBA" id="ARBA00022884"/>
    </source>
</evidence>
<evidence type="ECO:0000313" key="9">
    <source>
        <dbReference type="EMBL" id="MEB3103237.1"/>
    </source>
</evidence>
<comment type="function">
    <text evidence="1 7">RNaseP catalyzes the removal of the 5'-leader sequence from pre-tRNA to produce the mature 5'-terminus. It can also cleave other RNA substrates such as 4.5S RNA. The protein component plays an auxiliary but essential role in vivo by binding to the 5'-leader sequence and broadening the substrate specificity of the ribozyme.</text>
</comment>
<comment type="catalytic activity">
    <reaction evidence="7">
        <text>Endonucleolytic cleavage of RNA, removing 5'-extranucleotides from tRNA precursor.</text>
        <dbReference type="EC" id="3.1.26.5"/>
    </reaction>
</comment>
<dbReference type="EMBL" id="JAYJLD010000030">
    <property type="protein sequence ID" value="MEB3103237.1"/>
    <property type="molecule type" value="Genomic_DNA"/>
</dbReference>
<comment type="subunit">
    <text evidence="7">Consists of a catalytic RNA component (M1 or rnpB) and a protein subunit.</text>
</comment>
<keyword evidence="4 7" id="KW-0255">Endonuclease</keyword>
<sequence length="115" mass="13565">MQKKYRLVKRDDFNKVYRFGKSVANRQFVLYVMKRRETEAFRLGVSVSKKVGNAVVRNRIKRLIKEIVRANRGKIPEHYDLIIIARKPSAGMEYDQMEKSILHILRKSSLLNKEG</sequence>
<keyword evidence="2 7" id="KW-0819">tRNA processing</keyword>
<organism evidence="9 10">
    <name type="scientific">Ferviditalea candida</name>
    <dbReference type="NCBI Taxonomy" id="3108399"/>
    <lineage>
        <taxon>Bacteria</taxon>
        <taxon>Bacillati</taxon>
        <taxon>Bacillota</taxon>
        <taxon>Bacilli</taxon>
        <taxon>Bacillales</taxon>
        <taxon>Paenibacillaceae</taxon>
        <taxon>Ferviditalea</taxon>
    </lineage>
</organism>
<dbReference type="Pfam" id="PF00825">
    <property type="entry name" value="Ribonuclease_P"/>
    <property type="match status" value="1"/>
</dbReference>
<dbReference type="InterPro" id="IPR020539">
    <property type="entry name" value="RNase_P_CS"/>
</dbReference>
<accession>A0ABU5ZLT9</accession>
<evidence type="ECO:0000256" key="8">
    <source>
        <dbReference type="NCBIfam" id="TIGR00188"/>
    </source>
</evidence>
<dbReference type="InterPro" id="IPR000100">
    <property type="entry name" value="RNase_P"/>
</dbReference>
<proteinExistence type="inferred from homology"/>
<comment type="caution">
    <text evidence="9">The sequence shown here is derived from an EMBL/GenBank/DDBJ whole genome shotgun (WGS) entry which is preliminary data.</text>
</comment>
<evidence type="ECO:0000256" key="4">
    <source>
        <dbReference type="ARBA" id="ARBA00022759"/>
    </source>
</evidence>
<dbReference type="PANTHER" id="PTHR33992:SF1">
    <property type="entry name" value="RIBONUCLEASE P PROTEIN COMPONENT"/>
    <property type="match status" value="1"/>
</dbReference>
<dbReference type="InterPro" id="IPR014721">
    <property type="entry name" value="Ribsml_uS5_D2-typ_fold_subgr"/>
</dbReference>
<dbReference type="PANTHER" id="PTHR33992">
    <property type="entry name" value="RIBONUCLEASE P PROTEIN COMPONENT"/>
    <property type="match status" value="1"/>
</dbReference>
<dbReference type="PROSITE" id="PS00648">
    <property type="entry name" value="RIBONUCLEASE_P"/>
    <property type="match status" value="1"/>
</dbReference>
<dbReference type="Gene3D" id="3.30.230.10">
    <property type="match status" value="1"/>
</dbReference>
<dbReference type="RefSeq" id="WP_371755363.1">
    <property type="nucleotide sequence ID" value="NZ_JAYJLD010000030.1"/>
</dbReference>
<keyword evidence="10" id="KW-1185">Reference proteome</keyword>
<dbReference type="GO" id="GO:0004526">
    <property type="term" value="F:ribonuclease P activity"/>
    <property type="evidence" value="ECO:0007669"/>
    <property type="project" value="UniProtKB-EC"/>
</dbReference>
<reference evidence="9" key="1">
    <citation type="submission" date="2023-12" db="EMBL/GenBank/DDBJ databases">
        <title>Fervidustalea candida gen. nov., sp. nov., a novel member of the family Paenibacillaceae isolated from a geothermal area.</title>
        <authorList>
            <person name="Li W.-J."/>
            <person name="Jiao J.-Y."/>
            <person name="Chen Y."/>
        </authorList>
    </citation>
    <scope>NUCLEOTIDE SEQUENCE</scope>
    <source>
        <strain evidence="9">SYSU GA230002</strain>
    </source>
</reference>
<keyword evidence="6 7" id="KW-0694">RNA-binding</keyword>
<name>A0ABU5ZLT9_9BACL</name>
<evidence type="ECO:0000256" key="2">
    <source>
        <dbReference type="ARBA" id="ARBA00022694"/>
    </source>
</evidence>
<gene>
    <name evidence="7 9" type="primary">rnpA</name>
    <name evidence="9" type="ORF">VF724_16490</name>
</gene>
<dbReference type="EC" id="3.1.26.5" evidence="7 8"/>
<evidence type="ECO:0000256" key="3">
    <source>
        <dbReference type="ARBA" id="ARBA00022722"/>
    </source>
</evidence>